<evidence type="ECO:0008006" key="4">
    <source>
        <dbReference type="Google" id="ProtNLM"/>
    </source>
</evidence>
<comment type="caution">
    <text evidence="2">The sequence shown here is derived from an EMBL/GenBank/DDBJ whole genome shotgun (WGS) entry which is preliminary data.</text>
</comment>
<organism evidence="2 3">
    <name type="scientific">Pontibacter qinzhouensis</name>
    <dbReference type="NCBI Taxonomy" id="2603253"/>
    <lineage>
        <taxon>Bacteria</taxon>
        <taxon>Pseudomonadati</taxon>
        <taxon>Bacteroidota</taxon>
        <taxon>Cytophagia</taxon>
        <taxon>Cytophagales</taxon>
        <taxon>Hymenobacteraceae</taxon>
        <taxon>Pontibacter</taxon>
    </lineage>
</organism>
<dbReference type="EMBL" id="VRTY01000090">
    <property type="protein sequence ID" value="TXK33750.1"/>
    <property type="molecule type" value="Genomic_DNA"/>
</dbReference>
<feature type="region of interest" description="Disordered" evidence="1">
    <location>
        <begin position="219"/>
        <end position="265"/>
    </location>
</feature>
<feature type="compositionally biased region" description="Basic and acidic residues" evidence="1">
    <location>
        <begin position="237"/>
        <end position="256"/>
    </location>
</feature>
<evidence type="ECO:0000313" key="3">
    <source>
        <dbReference type="Proteomes" id="UP000321926"/>
    </source>
</evidence>
<dbReference type="Proteomes" id="UP000321926">
    <property type="component" value="Unassembled WGS sequence"/>
</dbReference>
<dbReference type="AlphaFoldDB" id="A0A5C8J792"/>
<accession>A0A5C8J792</accession>
<name>A0A5C8J792_9BACT</name>
<protein>
    <recommendedName>
        <fullName evidence="4">DUF3945 domain-containing protein</fullName>
    </recommendedName>
</protein>
<dbReference type="OrthoDB" id="6372253at2"/>
<keyword evidence="3" id="KW-1185">Reference proteome</keyword>
<gene>
    <name evidence="2" type="ORF">FVR03_18780</name>
</gene>
<evidence type="ECO:0000313" key="2">
    <source>
        <dbReference type="EMBL" id="TXK33750.1"/>
    </source>
</evidence>
<evidence type="ECO:0000256" key="1">
    <source>
        <dbReference type="SAM" id="MobiDB-lite"/>
    </source>
</evidence>
<dbReference type="RefSeq" id="WP_147923311.1">
    <property type="nucleotide sequence ID" value="NZ_VRTY01000090.1"/>
</dbReference>
<proteinExistence type="predicted"/>
<sequence length="265" mass="30825">MNENNLDYLKEGLKYLGFGQTLNEELEKQVRAQKPVFELQLQKPYFNSTVNYTLHFRKSDQSDLYFFNKYDATLKPDASASETSQTFYLHKNSGITSREAYNLLEGRAVHKDLVNAEGQSYKAWLQLDLGNKDPHGNHKVKQYHENYGFDLEKTLQPYAIKELQDPQQKEQLLRSLQRGNTVPVTALQEGREAKHYLEANPQFKTLQVYNEHHKPVKRESIQLKQETSPAEAIKQQVAERRATKQEASPEERQEPKRSRKKGMSP</sequence>
<reference evidence="2 3" key="1">
    <citation type="submission" date="2019-08" db="EMBL/GenBank/DDBJ databases">
        <authorList>
            <person name="Shi S."/>
        </authorList>
    </citation>
    <scope>NUCLEOTIDE SEQUENCE [LARGE SCALE GENOMIC DNA]</scope>
    <source>
        <strain evidence="2 3">GY10130</strain>
    </source>
</reference>